<feature type="compositionally biased region" description="Polar residues" evidence="1">
    <location>
        <begin position="99"/>
        <end position="108"/>
    </location>
</feature>
<dbReference type="RefSeq" id="XP_007727701.1">
    <property type="nucleotide sequence ID" value="XM_007729511.1"/>
</dbReference>
<protein>
    <submittedName>
        <fullName evidence="2">Uncharacterized protein</fullName>
    </submittedName>
</protein>
<dbReference type="Proteomes" id="UP000019484">
    <property type="component" value="Unassembled WGS sequence"/>
</dbReference>
<dbReference type="HOGENOM" id="CLU_174943_0_0_1"/>
<organism evidence="2 3">
    <name type="scientific">Capronia coronata CBS 617.96</name>
    <dbReference type="NCBI Taxonomy" id="1182541"/>
    <lineage>
        <taxon>Eukaryota</taxon>
        <taxon>Fungi</taxon>
        <taxon>Dikarya</taxon>
        <taxon>Ascomycota</taxon>
        <taxon>Pezizomycotina</taxon>
        <taxon>Eurotiomycetes</taxon>
        <taxon>Chaetothyriomycetidae</taxon>
        <taxon>Chaetothyriales</taxon>
        <taxon>Herpotrichiellaceae</taxon>
        <taxon>Capronia</taxon>
    </lineage>
</organism>
<feature type="compositionally biased region" description="Basic and acidic residues" evidence="1">
    <location>
        <begin position="70"/>
        <end position="91"/>
    </location>
</feature>
<name>W9XJ17_9EURO</name>
<dbReference type="OrthoDB" id="4161193at2759"/>
<evidence type="ECO:0000313" key="3">
    <source>
        <dbReference type="Proteomes" id="UP000019484"/>
    </source>
</evidence>
<dbReference type="EMBL" id="AMWN01000008">
    <property type="protein sequence ID" value="EXJ80507.1"/>
    <property type="molecule type" value="Genomic_DNA"/>
</dbReference>
<sequence>MSVSPFSVQHDSEVQEYNKLRATYLAAEKQRKQEAKVMKEASTRTSKDSRAVGYDKGGRGFLKKLLTARRRTEDKEGPSRPDVDVDAKTLVEEPDWDSDQVSLKTALG</sequence>
<feature type="region of interest" description="Disordered" evidence="1">
    <location>
        <begin position="36"/>
        <end position="55"/>
    </location>
</feature>
<evidence type="ECO:0000256" key="1">
    <source>
        <dbReference type="SAM" id="MobiDB-lite"/>
    </source>
</evidence>
<evidence type="ECO:0000313" key="2">
    <source>
        <dbReference type="EMBL" id="EXJ80507.1"/>
    </source>
</evidence>
<accession>W9XJ17</accession>
<reference evidence="2 3" key="1">
    <citation type="submission" date="2013-03" db="EMBL/GenBank/DDBJ databases">
        <title>The Genome Sequence of Capronia coronata CBS 617.96.</title>
        <authorList>
            <consortium name="The Broad Institute Genomics Platform"/>
            <person name="Cuomo C."/>
            <person name="de Hoog S."/>
            <person name="Gorbushina A."/>
            <person name="Walker B."/>
            <person name="Young S.K."/>
            <person name="Zeng Q."/>
            <person name="Gargeya S."/>
            <person name="Fitzgerald M."/>
            <person name="Haas B."/>
            <person name="Abouelleil A."/>
            <person name="Allen A.W."/>
            <person name="Alvarado L."/>
            <person name="Arachchi H.M."/>
            <person name="Berlin A.M."/>
            <person name="Chapman S.B."/>
            <person name="Gainer-Dewar J."/>
            <person name="Goldberg J."/>
            <person name="Griggs A."/>
            <person name="Gujja S."/>
            <person name="Hansen M."/>
            <person name="Howarth C."/>
            <person name="Imamovic A."/>
            <person name="Ireland A."/>
            <person name="Larimer J."/>
            <person name="McCowan C."/>
            <person name="Murphy C."/>
            <person name="Pearson M."/>
            <person name="Poon T.W."/>
            <person name="Priest M."/>
            <person name="Roberts A."/>
            <person name="Saif S."/>
            <person name="Shea T."/>
            <person name="Sisk P."/>
            <person name="Sykes S."/>
            <person name="Wortman J."/>
            <person name="Nusbaum C."/>
            <person name="Birren B."/>
        </authorList>
    </citation>
    <scope>NUCLEOTIDE SEQUENCE [LARGE SCALE GENOMIC DNA]</scope>
    <source>
        <strain evidence="2 3">CBS 617.96</strain>
    </source>
</reference>
<feature type="compositionally biased region" description="Basic and acidic residues" evidence="1">
    <location>
        <begin position="36"/>
        <end position="50"/>
    </location>
</feature>
<gene>
    <name evidence="2" type="ORF">A1O1_08652</name>
</gene>
<keyword evidence="3" id="KW-1185">Reference proteome</keyword>
<dbReference type="AlphaFoldDB" id="W9XJ17"/>
<proteinExistence type="predicted"/>
<dbReference type="GeneID" id="19163500"/>
<comment type="caution">
    <text evidence="2">The sequence shown here is derived from an EMBL/GenBank/DDBJ whole genome shotgun (WGS) entry which is preliminary data.</text>
</comment>
<feature type="region of interest" description="Disordered" evidence="1">
    <location>
        <begin position="66"/>
        <end position="108"/>
    </location>
</feature>